<keyword evidence="4 7" id="KW-1133">Transmembrane helix</keyword>
<name>A0A845GCM9_9BURK</name>
<dbReference type="GO" id="GO:0022857">
    <property type="term" value="F:transmembrane transporter activity"/>
    <property type="evidence" value="ECO:0007669"/>
    <property type="project" value="TreeGrafter"/>
</dbReference>
<keyword evidence="3 7" id="KW-0812">Transmembrane</keyword>
<evidence type="ECO:0000256" key="6">
    <source>
        <dbReference type="ARBA" id="ARBA00038076"/>
    </source>
</evidence>
<dbReference type="Pfam" id="PF12704">
    <property type="entry name" value="MacB_PCD"/>
    <property type="match status" value="1"/>
</dbReference>
<dbReference type="InterPro" id="IPR025857">
    <property type="entry name" value="MacB_PCD"/>
</dbReference>
<sequence>MMANRLRTLLTMLGIIIGITSVVLLLAVGDSMKRFIAKELEQLGTNMLFVSPGGDRAQQQRMRTGAAPALTMADAAALNALPSLAGAAGVLQGGFNLAVGNENASKTVHGVTPAMFKIRGWKIDKGSAFSDADVRAASRMVVIGRKIADQFFYKVDPLGKYIRIENVSFQVVGVLYGEGKQVDGGDLADYVLVPITASAANLVRLPFPGNVHYVVAQGKSGGNLQDAIQDINETLRDRHHIKFEQPDDFRIDNLASFAETAQKISAGLAALLGLIGAISLVVGGIGIMNIMLVSVTERTREIGIRMAIGAKPRDVLLQFLTEAVVICLVGGVFGIMLATGAAAAITSTGKFDVFITLQAVVVACGFSSLVGVFFGFYPARRASKLLPVDCLRYE</sequence>
<evidence type="ECO:0000313" key="10">
    <source>
        <dbReference type="EMBL" id="MYM90549.1"/>
    </source>
</evidence>
<evidence type="ECO:0000259" key="9">
    <source>
        <dbReference type="Pfam" id="PF12704"/>
    </source>
</evidence>
<comment type="caution">
    <text evidence="10">The sequence shown here is derived from an EMBL/GenBank/DDBJ whole genome shotgun (WGS) entry which is preliminary data.</text>
</comment>
<dbReference type="Pfam" id="PF02687">
    <property type="entry name" value="FtsX"/>
    <property type="match status" value="1"/>
</dbReference>
<keyword evidence="2" id="KW-1003">Cell membrane</keyword>
<evidence type="ECO:0000256" key="7">
    <source>
        <dbReference type="SAM" id="Phobius"/>
    </source>
</evidence>
<gene>
    <name evidence="10" type="ORF">GTP91_25675</name>
</gene>
<reference evidence="10 11" key="1">
    <citation type="submission" date="2020-01" db="EMBL/GenBank/DDBJ databases">
        <title>Novel species isolated from a subtropical stream in China.</title>
        <authorList>
            <person name="Lu H."/>
        </authorList>
    </citation>
    <scope>NUCLEOTIDE SEQUENCE [LARGE SCALE GENOMIC DNA]</scope>
    <source>
        <strain evidence="10 11">FT82W</strain>
    </source>
</reference>
<dbReference type="EMBL" id="WWCW01000126">
    <property type="protein sequence ID" value="MYM90549.1"/>
    <property type="molecule type" value="Genomic_DNA"/>
</dbReference>
<accession>A0A845GCM9</accession>
<feature type="transmembrane region" description="Helical" evidence="7">
    <location>
        <begin position="316"/>
        <end position="345"/>
    </location>
</feature>
<feature type="domain" description="MacB-like periplasmic core" evidence="9">
    <location>
        <begin position="8"/>
        <end position="233"/>
    </location>
</feature>
<protein>
    <submittedName>
        <fullName evidence="10">FtsX-like permease family protein</fullName>
    </submittedName>
</protein>
<feature type="transmembrane region" description="Helical" evidence="7">
    <location>
        <begin position="268"/>
        <end position="295"/>
    </location>
</feature>
<dbReference type="InterPro" id="IPR050250">
    <property type="entry name" value="Macrolide_Exporter_MacB"/>
</dbReference>
<dbReference type="Proteomes" id="UP000470302">
    <property type="component" value="Unassembled WGS sequence"/>
</dbReference>
<evidence type="ECO:0000256" key="5">
    <source>
        <dbReference type="ARBA" id="ARBA00023136"/>
    </source>
</evidence>
<evidence type="ECO:0000259" key="8">
    <source>
        <dbReference type="Pfam" id="PF02687"/>
    </source>
</evidence>
<organism evidence="10 11">
    <name type="scientific">Duganella vulcania</name>
    <dbReference type="NCBI Taxonomy" id="2692166"/>
    <lineage>
        <taxon>Bacteria</taxon>
        <taxon>Pseudomonadati</taxon>
        <taxon>Pseudomonadota</taxon>
        <taxon>Betaproteobacteria</taxon>
        <taxon>Burkholderiales</taxon>
        <taxon>Oxalobacteraceae</taxon>
        <taxon>Telluria group</taxon>
        <taxon>Duganella</taxon>
    </lineage>
</organism>
<dbReference type="AlphaFoldDB" id="A0A845GCM9"/>
<evidence type="ECO:0000313" key="11">
    <source>
        <dbReference type="Proteomes" id="UP000470302"/>
    </source>
</evidence>
<evidence type="ECO:0000256" key="4">
    <source>
        <dbReference type="ARBA" id="ARBA00022989"/>
    </source>
</evidence>
<proteinExistence type="inferred from homology"/>
<keyword evidence="5 7" id="KW-0472">Membrane</keyword>
<evidence type="ECO:0000256" key="3">
    <source>
        <dbReference type="ARBA" id="ARBA00022692"/>
    </source>
</evidence>
<dbReference type="InterPro" id="IPR003838">
    <property type="entry name" value="ABC3_permease_C"/>
</dbReference>
<evidence type="ECO:0000256" key="1">
    <source>
        <dbReference type="ARBA" id="ARBA00004651"/>
    </source>
</evidence>
<feature type="domain" description="ABC3 transporter permease C-terminal" evidence="8">
    <location>
        <begin position="274"/>
        <end position="385"/>
    </location>
</feature>
<comment type="similarity">
    <text evidence="6">Belongs to the ABC-4 integral membrane protein family.</text>
</comment>
<dbReference type="GO" id="GO:0005886">
    <property type="term" value="C:plasma membrane"/>
    <property type="evidence" value="ECO:0007669"/>
    <property type="project" value="UniProtKB-SubCell"/>
</dbReference>
<dbReference type="PANTHER" id="PTHR30572">
    <property type="entry name" value="MEMBRANE COMPONENT OF TRANSPORTER-RELATED"/>
    <property type="match status" value="1"/>
</dbReference>
<comment type="subcellular location">
    <subcellularLocation>
        <location evidence="1">Cell membrane</location>
        <topology evidence="1">Multi-pass membrane protein</topology>
    </subcellularLocation>
</comment>
<dbReference type="PANTHER" id="PTHR30572:SF4">
    <property type="entry name" value="ABC TRANSPORTER PERMEASE YTRF"/>
    <property type="match status" value="1"/>
</dbReference>
<evidence type="ECO:0000256" key="2">
    <source>
        <dbReference type="ARBA" id="ARBA00022475"/>
    </source>
</evidence>
<feature type="transmembrane region" description="Helical" evidence="7">
    <location>
        <begin position="357"/>
        <end position="377"/>
    </location>
</feature>